<protein>
    <submittedName>
        <fullName evidence="1">Sarcosine oxidase subunit alpha/sarcosine oxidase subunit delta</fullName>
    </submittedName>
</protein>
<sequence length="87" mass="10092">MIRVPCPHCGDRDETEFHYGGEAGVAYPADPSALDDAAWASYLFVRSNPRGWLRERWFHGAGCRRWFNLERHTVTDEIRSPSEMRPQ</sequence>
<dbReference type="Proteomes" id="UP000199034">
    <property type="component" value="Unassembled WGS sequence"/>
</dbReference>
<reference evidence="1 2" key="1">
    <citation type="submission" date="2016-10" db="EMBL/GenBank/DDBJ databases">
        <authorList>
            <person name="de Groot N.N."/>
        </authorList>
    </citation>
    <scope>NUCLEOTIDE SEQUENCE [LARGE SCALE GENOMIC DNA]</scope>
    <source>
        <strain evidence="1 2">CGMCC 4.6858</strain>
    </source>
</reference>
<dbReference type="GO" id="GO:0008115">
    <property type="term" value="F:sarcosine oxidase activity"/>
    <property type="evidence" value="ECO:0007669"/>
    <property type="project" value="InterPro"/>
</dbReference>
<dbReference type="STRING" id="1045774.SAMN05421872_111190"/>
<name>A0A1G6Y620_9ACTN</name>
<dbReference type="Pfam" id="PF04267">
    <property type="entry name" value="SoxD"/>
    <property type="match status" value="1"/>
</dbReference>
<dbReference type="GO" id="GO:0046653">
    <property type="term" value="P:tetrahydrofolate metabolic process"/>
    <property type="evidence" value="ECO:0007669"/>
    <property type="project" value="InterPro"/>
</dbReference>
<dbReference type="Gene3D" id="3.30.2270.10">
    <property type="entry name" value="Folate-binding superfamily"/>
    <property type="match status" value="1"/>
</dbReference>
<proteinExistence type="predicted"/>
<gene>
    <name evidence="1" type="ORF">SAMN05421872_111190</name>
</gene>
<dbReference type="RefSeq" id="WP_170867159.1">
    <property type="nucleotide sequence ID" value="NZ_FMZM01000011.1"/>
</dbReference>
<keyword evidence="2" id="KW-1185">Reference proteome</keyword>
<organism evidence="1 2">
    <name type="scientific">Nocardioides lianchengensis</name>
    <dbReference type="NCBI Taxonomy" id="1045774"/>
    <lineage>
        <taxon>Bacteria</taxon>
        <taxon>Bacillati</taxon>
        <taxon>Actinomycetota</taxon>
        <taxon>Actinomycetes</taxon>
        <taxon>Propionibacteriales</taxon>
        <taxon>Nocardioidaceae</taxon>
        <taxon>Nocardioides</taxon>
    </lineage>
</organism>
<dbReference type="EMBL" id="FMZM01000011">
    <property type="protein sequence ID" value="SDD85036.1"/>
    <property type="molecule type" value="Genomic_DNA"/>
</dbReference>
<dbReference type="InterPro" id="IPR006279">
    <property type="entry name" value="SoxD"/>
</dbReference>
<evidence type="ECO:0000313" key="1">
    <source>
        <dbReference type="EMBL" id="SDD85036.1"/>
    </source>
</evidence>
<accession>A0A1G6Y620</accession>
<dbReference type="AlphaFoldDB" id="A0A1G6Y620"/>
<evidence type="ECO:0000313" key="2">
    <source>
        <dbReference type="Proteomes" id="UP000199034"/>
    </source>
</evidence>
<dbReference type="InterPro" id="IPR038561">
    <property type="entry name" value="SoxD_sf"/>
</dbReference>